<dbReference type="Proteomes" id="UP001328107">
    <property type="component" value="Unassembled WGS sequence"/>
</dbReference>
<feature type="non-terminal residue" evidence="1">
    <location>
        <position position="1"/>
    </location>
</feature>
<gene>
    <name evidence="1" type="ORF">PMAYCL1PPCAC_23248</name>
</gene>
<proteinExistence type="predicted"/>
<protein>
    <submittedName>
        <fullName evidence="1">Uncharacterized protein</fullName>
    </submittedName>
</protein>
<evidence type="ECO:0000313" key="2">
    <source>
        <dbReference type="Proteomes" id="UP001328107"/>
    </source>
</evidence>
<dbReference type="PANTHER" id="PTHR47520:SF13">
    <property type="entry name" value="PROTEIN CBG10012"/>
    <property type="match status" value="1"/>
</dbReference>
<reference evidence="2" key="1">
    <citation type="submission" date="2022-10" db="EMBL/GenBank/DDBJ databases">
        <title>Genome assembly of Pristionchus species.</title>
        <authorList>
            <person name="Yoshida K."/>
            <person name="Sommer R.J."/>
        </authorList>
    </citation>
    <scope>NUCLEOTIDE SEQUENCE [LARGE SCALE GENOMIC DNA]</scope>
    <source>
        <strain evidence="2">RS5460</strain>
    </source>
</reference>
<dbReference type="EMBL" id="BTRK01000005">
    <property type="protein sequence ID" value="GMR53053.1"/>
    <property type="molecule type" value="Genomic_DNA"/>
</dbReference>
<evidence type="ECO:0000313" key="1">
    <source>
        <dbReference type="EMBL" id="GMR53053.1"/>
    </source>
</evidence>
<feature type="non-terminal residue" evidence="1">
    <location>
        <position position="139"/>
    </location>
</feature>
<dbReference type="AlphaFoldDB" id="A0AAN5I5I2"/>
<keyword evidence="2" id="KW-1185">Reference proteome</keyword>
<organism evidence="1 2">
    <name type="scientific">Pristionchus mayeri</name>
    <dbReference type="NCBI Taxonomy" id="1317129"/>
    <lineage>
        <taxon>Eukaryota</taxon>
        <taxon>Metazoa</taxon>
        <taxon>Ecdysozoa</taxon>
        <taxon>Nematoda</taxon>
        <taxon>Chromadorea</taxon>
        <taxon>Rhabditida</taxon>
        <taxon>Rhabditina</taxon>
        <taxon>Diplogasteromorpha</taxon>
        <taxon>Diplogasteroidea</taxon>
        <taxon>Neodiplogasteridae</taxon>
        <taxon>Pristionchus</taxon>
    </lineage>
</organism>
<name>A0AAN5I5I2_9BILA</name>
<comment type="caution">
    <text evidence="1">The sequence shown here is derived from an EMBL/GenBank/DDBJ whole genome shotgun (WGS) entry which is preliminary data.</text>
</comment>
<sequence>RSASSSSIGGRGGAFVAVASFRGGVGHYSKPQETQTITSPIIYSALFQNESALFSSRSDKILWIAHPESPVTIKDDLVYFWDKKYLPDPESNLCSHFVSSNSHKSTVLCNLTGMERCTRRMSEASELRSISFFASPSTQ</sequence>
<dbReference type="PANTHER" id="PTHR47520">
    <property type="entry name" value="CX DOMAIN-CONTAINING PROTEIN-RELATED"/>
    <property type="match status" value="1"/>
</dbReference>
<accession>A0AAN5I5I2</accession>